<dbReference type="Gene3D" id="2.130.10.10">
    <property type="entry name" value="YVTN repeat-like/Quinoprotein amine dehydrogenase"/>
    <property type="match status" value="2"/>
</dbReference>
<reference evidence="2" key="3">
    <citation type="submission" date="2025-09" db="UniProtKB">
        <authorList>
            <consortium name="Ensembl"/>
        </authorList>
    </citation>
    <scope>IDENTIFICATION</scope>
    <source>
        <strain evidence="2">Guanapo</strain>
    </source>
</reference>
<dbReference type="Proteomes" id="UP000242638">
    <property type="component" value="Unassembled WGS sequence"/>
</dbReference>
<name>A0A3P9NST7_POERE</name>
<evidence type="ECO:0000256" key="1">
    <source>
        <dbReference type="SAM" id="MobiDB-lite"/>
    </source>
</evidence>
<feature type="region of interest" description="Disordered" evidence="1">
    <location>
        <begin position="1"/>
        <end position="185"/>
    </location>
</feature>
<dbReference type="SUPFAM" id="SSF50978">
    <property type="entry name" value="WD40 repeat-like"/>
    <property type="match status" value="1"/>
</dbReference>
<dbReference type="GO" id="GO:0045503">
    <property type="term" value="F:dynein light chain binding"/>
    <property type="evidence" value="ECO:0007669"/>
    <property type="project" value="InterPro"/>
</dbReference>
<dbReference type="InterPro" id="IPR036322">
    <property type="entry name" value="WD40_repeat_dom_sf"/>
</dbReference>
<dbReference type="InterPro" id="IPR001680">
    <property type="entry name" value="WD40_rpt"/>
</dbReference>
<dbReference type="SMART" id="SM00320">
    <property type="entry name" value="WD40"/>
    <property type="match status" value="3"/>
</dbReference>
<dbReference type="OMA" id="YARNSHA"/>
<organism evidence="2 3">
    <name type="scientific">Poecilia reticulata</name>
    <name type="common">Guppy</name>
    <name type="synonym">Acanthophacelus reticulatus</name>
    <dbReference type="NCBI Taxonomy" id="8081"/>
    <lineage>
        <taxon>Eukaryota</taxon>
        <taxon>Metazoa</taxon>
        <taxon>Chordata</taxon>
        <taxon>Craniata</taxon>
        <taxon>Vertebrata</taxon>
        <taxon>Euteleostomi</taxon>
        <taxon>Actinopterygii</taxon>
        <taxon>Neopterygii</taxon>
        <taxon>Teleostei</taxon>
        <taxon>Neoteleostei</taxon>
        <taxon>Acanthomorphata</taxon>
        <taxon>Ovalentaria</taxon>
        <taxon>Atherinomorphae</taxon>
        <taxon>Cyprinodontiformes</taxon>
        <taxon>Poeciliidae</taxon>
        <taxon>Poeciliinae</taxon>
        <taxon>Poecilia</taxon>
    </lineage>
</organism>
<reference evidence="3" key="1">
    <citation type="submission" date="2013-11" db="EMBL/GenBank/DDBJ databases">
        <title>The genomic landscape of the Guanapo guppy.</title>
        <authorList>
            <person name="Kuenstner A."/>
            <person name="Dreyer C."/>
        </authorList>
    </citation>
    <scope>NUCLEOTIDE SEQUENCE</scope>
    <source>
        <strain evidence="3">Guanapo</strain>
    </source>
</reference>
<dbReference type="GO" id="GO:0042073">
    <property type="term" value="P:intraciliary transport"/>
    <property type="evidence" value="ECO:0007669"/>
    <property type="project" value="InterPro"/>
</dbReference>
<keyword evidence="3" id="KW-1185">Reference proteome</keyword>
<protein>
    <submittedName>
        <fullName evidence="2">Dynein 2 intermediate chain 1</fullName>
    </submittedName>
</protein>
<proteinExistence type="predicted"/>
<dbReference type="GeneTree" id="ENSGT00390000013743"/>
<dbReference type="PANTHER" id="PTHR16022:SF0">
    <property type="entry name" value="CYTOPLASMIC DYNEIN 2 INTERMEDIATE CHAIN 1"/>
    <property type="match status" value="1"/>
</dbReference>
<dbReference type="AlphaFoldDB" id="A0A3P9NST7"/>
<dbReference type="GO" id="GO:0045504">
    <property type="term" value="F:dynein heavy chain binding"/>
    <property type="evidence" value="ECO:0007669"/>
    <property type="project" value="InterPro"/>
</dbReference>
<dbReference type="Ensembl" id="ENSPRET00000012755.1">
    <property type="protein sequence ID" value="ENSPREP00000012622.1"/>
    <property type="gene ID" value="ENSPREG00000008539.1"/>
</dbReference>
<evidence type="ECO:0000313" key="2">
    <source>
        <dbReference type="Ensembl" id="ENSPREP00000012622.1"/>
    </source>
</evidence>
<dbReference type="GO" id="GO:0005868">
    <property type="term" value="C:cytoplasmic dynein complex"/>
    <property type="evidence" value="ECO:0007669"/>
    <property type="project" value="InterPro"/>
</dbReference>
<dbReference type="InterPro" id="IPR015943">
    <property type="entry name" value="WD40/YVTN_repeat-like_dom_sf"/>
</dbReference>
<sequence>CKEKDYGDGYSRRREDNERKHRGGESVERRHRDPEESRRDRDELKERERRHGDSRDRHGERRNDGSRDRRGDKVRERRDDEDRRKRVVDGRDIRDRHKHKEKEELKVREEVRDKRREEREKERREELERELRRERRRHDERGEAGRDQAEKLHRELRDRQHRGEYDDKRRDKDVQEERRRSERTEDGGSLFYLTGKYPLTNRKRSTELLRLIDLDFSMTFSLLDIPPVSEYEMYIKSFGNANAKQAYVQCNEDNADRYVQTEEVEICEKWTQHPTEYNGACGGKKDRTDLLLDSQCLMSFLRSASQVMVVLLEEDQAEKKSLRKPKTQTDSLSFSDGSLQLNTKLPFLLGRQISLVQFSQVQKHTMLSVHMPTSKASTAGLDGCTVICVWNIWEPSRPQKILIYESEVQSCCFSPGKSTLVFAGTLVGSVVLWDLREYASNHYRLKIGDHEWTFRHPTFSTESSGLSFQLASLDESGILNFWVVIQRGATSPGEHDVTGQFVRSNVALSSSPRPSLKEAGKTRPFQTLLLKYHPTDSNHFFIGTNLGLVRHGTSHGLKAPPQFYKSQEVEERTVDINSIHFSPFRPNLFLVGCADGSIRMHAVSHDQPVAEWMNGTSGEAVVSLQWTQTRPAVFCVLDAASNLHIWDMLKDDGQPVMTETFRDDRVTAMAAFGDSGQQNTYSGIALAHESGNIELQYFTQSLTLPNPAEEGKLESIMTEAF</sequence>
<accession>A0A3P9NST7</accession>
<reference evidence="2" key="2">
    <citation type="submission" date="2025-08" db="UniProtKB">
        <authorList>
            <consortium name="Ensembl"/>
        </authorList>
    </citation>
    <scope>IDENTIFICATION</scope>
    <source>
        <strain evidence="2">Guanapo</strain>
    </source>
</reference>
<dbReference type="PANTHER" id="PTHR16022">
    <property type="entry name" value="WD REPEAT DOMAIN 60"/>
    <property type="match status" value="1"/>
</dbReference>
<evidence type="ECO:0000313" key="3">
    <source>
        <dbReference type="Proteomes" id="UP000242638"/>
    </source>
</evidence>
<dbReference type="InterPro" id="IPR042505">
    <property type="entry name" value="DYNC2I1"/>
</dbReference>
<dbReference type="Bgee" id="ENSPREG00000008539">
    <property type="expression patterns" value="Expressed in head and 1 other cell type or tissue"/>
</dbReference>
<dbReference type="GO" id="GO:0005929">
    <property type="term" value="C:cilium"/>
    <property type="evidence" value="ECO:0007669"/>
    <property type="project" value="GOC"/>
</dbReference>